<dbReference type="HOGENOM" id="CLU_2078525_0_0_1"/>
<dbReference type="EMBL" id="KN818232">
    <property type="protein sequence ID" value="KIL67367.1"/>
    <property type="molecule type" value="Genomic_DNA"/>
</dbReference>
<feature type="non-terminal residue" evidence="1">
    <location>
        <position position="118"/>
    </location>
</feature>
<proteinExistence type="predicted"/>
<sequence length="118" mass="13452">MDLDRHSSSLRSRYTTLTPPMKTQTVERVVHNFLSGIFGAYSNAYDGHSVSSSAYSRYDTPKETFVTVNGWYGPSWKHHGNSSEYRNLSAHRQRQSFANLNEVHIILPANQQLPHNSL</sequence>
<accession>A0A0C2WZU8</accession>
<evidence type="ECO:0000313" key="2">
    <source>
        <dbReference type="Proteomes" id="UP000054549"/>
    </source>
</evidence>
<protein>
    <submittedName>
        <fullName evidence="1">Uncharacterized protein</fullName>
    </submittedName>
</protein>
<gene>
    <name evidence="1" type="ORF">M378DRAFT_159782</name>
</gene>
<reference evidence="1 2" key="1">
    <citation type="submission" date="2014-04" db="EMBL/GenBank/DDBJ databases">
        <title>Evolutionary Origins and Diversification of the Mycorrhizal Mutualists.</title>
        <authorList>
            <consortium name="DOE Joint Genome Institute"/>
            <consortium name="Mycorrhizal Genomics Consortium"/>
            <person name="Kohler A."/>
            <person name="Kuo A."/>
            <person name="Nagy L.G."/>
            <person name="Floudas D."/>
            <person name="Copeland A."/>
            <person name="Barry K.W."/>
            <person name="Cichocki N."/>
            <person name="Veneault-Fourrey C."/>
            <person name="LaButti K."/>
            <person name="Lindquist E.A."/>
            <person name="Lipzen A."/>
            <person name="Lundell T."/>
            <person name="Morin E."/>
            <person name="Murat C."/>
            <person name="Riley R."/>
            <person name="Ohm R."/>
            <person name="Sun H."/>
            <person name="Tunlid A."/>
            <person name="Henrissat B."/>
            <person name="Grigoriev I.V."/>
            <person name="Hibbett D.S."/>
            <person name="Martin F."/>
        </authorList>
    </citation>
    <scope>NUCLEOTIDE SEQUENCE [LARGE SCALE GENOMIC DNA]</scope>
    <source>
        <strain evidence="1 2">Koide BX008</strain>
    </source>
</reference>
<dbReference type="AlphaFoldDB" id="A0A0C2WZU8"/>
<keyword evidence="2" id="KW-1185">Reference proteome</keyword>
<organism evidence="1 2">
    <name type="scientific">Amanita muscaria (strain Koide BX008)</name>
    <dbReference type="NCBI Taxonomy" id="946122"/>
    <lineage>
        <taxon>Eukaryota</taxon>
        <taxon>Fungi</taxon>
        <taxon>Dikarya</taxon>
        <taxon>Basidiomycota</taxon>
        <taxon>Agaricomycotina</taxon>
        <taxon>Agaricomycetes</taxon>
        <taxon>Agaricomycetidae</taxon>
        <taxon>Agaricales</taxon>
        <taxon>Pluteineae</taxon>
        <taxon>Amanitaceae</taxon>
        <taxon>Amanita</taxon>
    </lineage>
</organism>
<name>A0A0C2WZU8_AMAMK</name>
<dbReference type="InParanoid" id="A0A0C2WZU8"/>
<dbReference type="Proteomes" id="UP000054549">
    <property type="component" value="Unassembled WGS sequence"/>
</dbReference>
<evidence type="ECO:0000313" key="1">
    <source>
        <dbReference type="EMBL" id="KIL67367.1"/>
    </source>
</evidence>